<organism evidence="2 3">
    <name type="scientific">Phialocephala subalpina</name>
    <dbReference type="NCBI Taxonomy" id="576137"/>
    <lineage>
        <taxon>Eukaryota</taxon>
        <taxon>Fungi</taxon>
        <taxon>Dikarya</taxon>
        <taxon>Ascomycota</taxon>
        <taxon>Pezizomycotina</taxon>
        <taxon>Leotiomycetes</taxon>
        <taxon>Helotiales</taxon>
        <taxon>Mollisiaceae</taxon>
        <taxon>Phialocephala</taxon>
        <taxon>Phialocephala fortinii species complex</taxon>
    </lineage>
</organism>
<evidence type="ECO:0000313" key="2">
    <source>
        <dbReference type="EMBL" id="CZR69662.1"/>
    </source>
</evidence>
<feature type="signal peptide" evidence="1">
    <location>
        <begin position="1"/>
        <end position="17"/>
    </location>
</feature>
<keyword evidence="3" id="KW-1185">Reference proteome</keyword>
<feature type="chain" id="PRO_5012769752" evidence="1">
    <location>
        <begin position="18"/>
        <end position="767"/>
    </location>
</feature>
<dbReference type="AlphaFoldDB" id="A0A1L7XX68"/>
<accession>A0A1L7XX68</accession>
<sequence>MRVIIPAVLGFAALATATDCVTSYQSCLDNGGADNTCESDNAKCKNTCANSYGSCLESGLGDAACMSSYNSCLDAFTIFTTAANSAGKDCVSLFSGCHDNGTADNTCNSYNAQCKDKCSTIYGTCLTSGDADSEACMTQYNNCLDSFSVFNAATAGTGIDCVAYFNDCHDSGEADNTCNSYNAQCKDKCSVIYGTCLSSGASNNTQCMGQYNYCLDSFTTSTSTDCVTLFTTCNINGTEANTCASVSAQCKDKCSTSYSTCLSSGDADDAACMTQYDNCLVSFDAVPGQTDCVTSYTDCENDGTADNTCSAGMATCKTNCATSYSTCLSSGDSTLAAPCLNQYNNCLVSFAWDTNTTTTGEDCVSKYMSCDDADNTCSANNAQCKNTCSTSYDACRSSGDSSLDAECLLQYDDCLVDLTAVQTKQDCASAYLECDDDDNTCLANLAQCKNTCAVARDTCETSGDEALSAGCQKQYDSCLVDFTVAKAAIGEDCVAEYLSCDGADNTCSADNAQCKNKCAEVYDTCNSSGDNSTAPACLNLYDSCLVSFSANDTIATGADCATEYTACDATGEADNVCNSYYAQCKNKCATADDTCRSSGDLTLVSMCDSMYNSCLDPVQNTNITTNATAIVNATAMINSTSAFPSKTASLNLTSSVFSIKPTGVVSGVPTASANSTGIFSTKGAFATSSGFSLPVLSTGVASSGFPASSSAAAPIYANSTSSYAFASATSAESIIPTVTGTSTGVTLPVYSSEPEKSVGDEDDACEV</sequence>
<reference evidence="2 3" key="1">
    <citation type="submission" date="2016-03" db="EMBL/GenBank/DDBJ databases">
        <authorList>
            <person name="Ploux O."/>
        </authorList>
    </citation>
    <scope>NUCLEOTIDE SEQUENCE [LARGE SCALE GENOMIC DNA]</scope>
    <source>
        <strain evidence="2 3">UAMH 11012</strain>
    </source>
</reference>
<dbReference type="OrthoDB" id="4074350at2759"/>
<protein>
    <submittedName>
        <fullName evidence="2">Related to Similarity to mucins, glucan 1,4-alpha-glucosidase and exo-alpha-sialidase</fullName>
    </submittedName>
</protein>
<dbReference type="Proteomes" id="UP000184330">
    <property type="component" value="Unassembled WGS sequence"/>
</dbReference>
<evidence type="ECO:0000313" key="3">
    <source>
        <dbReference type="Proteomes" id="UP000184330"/>
    </source>
</evidence>
<evidence type="ECO:0000256" key="1">
    <source>
        <dbReference type="SAM" id="SignalP"/>
    </source>
</evidence>
<name>A0A1L7XX68_9HELO</name>
<gene>
    <name evidence="2" type="ORF">PAC_19562</name>
</gene>
<proteinExistence type="predicted"/>
<dbReference type="EMBL" id="FJOG01000077">
    <property type="protein sequence ID" value="CZR69662.1"/>
    <property type="molecule type" value="Genomic_DNA"/>
</dbReference>
<keyword evidence="1" id="KW-0732">Signal</keyword>